<sequence length="570" mass="61453">MDSATDRMRQAIIRQIRHQMAQQPQHNNSRRMPSIWDEVPLTEADAPLLFHPQPSHVTEFEHACRGNSLAAVQSIVTAHSRTPAFLHRGLPLAIRAGRVDIASYLLAAGAPMTRGTPSDVLLAPTAQQIPLFEVLSQHGWTPNTPGYYGHVLLPEVVTNLPLLRWFLSHGADPNRGPQRPYDSPYERFGESVKNSGCALELAAARGSPEAVRLLLDAGAVMDNGYPLHAAARAVLRGSASQPMSRESDIGRIPVMEFLVERGADVNQRMETRYVEPRYALLLAAMAGAVERARWLIEHGADPGVEKGWHVDDDMRLRRTAMDSVKNKVYTVTGLAGIGLAVAQHLHRQGAKLSLADINADVLQAAFVTLNSDADNILTTVVDISSAASVNAWIDATVQKFGHLDGAANMAGTIGRHHGIGRLADIDDDEWDMLLRVNLTGTMYCLRAQVRAIEKTARVGSIVNASSIQGLRGFALHAAYSATKHGVVGLTKSLAKEVGPEIRVNAVAPGSIQTPLLDKAKGIQGELGANPIVFSRHGTADEVAHSVVFLLSDAASYTTGTVLNVDGGWDP</sequence>
<dbReference type="GO" id="GO:0044550">
    <property type="term" value="P:secondary metabolite biosynthetic process"/>
    <property type="evidence" value="ECO:0007669"/>
    <property type="project" value="UniProtKB-ARBA"/>
</dbReference>
<dbReference type="RefSeq" id="XP_001208926.1">
    <property type="nucleotide sequence ID" value="XM_001208926.1"/>
</dbReference>
<reference evidence="5" key="1">
    <citation type="submission" date="2005-09" db="EMBL/GenBank/DDBJ databases">
        <title>Annotation of the Aspergillus terreus NIH2624 genome.</title>
        <authorList>
            <person name="Birren B.W."/>
            <person name="Lander E.S."/>
            <person name="Galagan J.E."/>
            <person name="Nusbaum C."/>
            <person name="Devon K."/>
            <person name="Henn M."/>
            <person name="Ma L.-J."/>
            <person name="Jaffe D.B."/>
            <person name="Butler J."/>
            <person name="Alvarez P."/>
            <person name="Gnerre S."/>
            <person name="Grabherr M."/>
            <person name="Kleber M."/>
            <person name="Mauceli E.W."/>
            <person name="Brockman W."/>
            <person name="Rounsley S."/>
            <person name="Young S.K."/>
            <person name="LaButti K."/>
            <person name="Pushparaj V."/>
            <person name="DeCaprio D."/>
            <person name="Crawford M."/>
            <person name="Koehrsen M."/>
            <person name="Engels R."/>
            <person name="Montgomery P."/>
            <person name="Pearson M."/>
            <person name="Howarth C."/>
            <person name="Larson L."/>
            <person name="Luoma S."/>
            <person name="White J."/>
            <person name="Alvarado L."/>
            <person name="Kodira C.D."/>
            <person name="Zeng Q."/>
            <person name="Oleary S."/>
            <person name="Yandava C."/>
            <person name="Denning D.W."/>
            <person name="Nierman W.C."/>
            <person name="Milne T."/>
            <person name="Madden K."/>
        </authorList>
    </citation>
    <scope>NUCLEOTIDE SEQUENCE [LARGE SCALE GENOMIC DNA]</scope>
    <source>
        <strain evidence="5">NIH 2624 / FGSC A1156</strain>
    </source>
</reference>
<dbReference type="InterPro" id="IPR036291">
    <property type="entry name" value="NAD(P)-bd_dom_sf"/>
</dbReference>
<evidence type="ECO:0000256" key="3">
    <source>
        <dbReference type="ARBA" id="ARBA00023002"/>
    </source>
</evidence>
<dbReference type="PANTHER" id="PTHR24321:SF8">
    <property type="entry name" value="ESTRADIOL 17-BETA-DEHYDROGENASE 8-RELATED"/>
    <property type="match status" value="1"/>
</dbReference>
<dbReference type="SUPFAM" id="SSF51735">
    <property type="entry name" value="NAD(P)-binding Rossmann-fold domains"/>
    <property type="match status" value="1"/>
</dbReference>
<evidence type="ECO:0000256" key="1">
    <source>
        <dbReference type="ARBA" id="ARBA00006484"/>
    </source>
</evidence>
<dbReference type="GO" id="GO:0016491">
    <property type="term" value="F:oxidoreductase activity"/>
    <property type="evidence" value="ECO:0007669"/>
    <property type="project" value="UniProtKB-KW"/>
</dbReference>
<dbReference type="AlphaFoldDB" id="Q0CXM3"/>
<dbReference type="PROSITE" id="PS00061">
    <property type="entry name" value="ADH_SHORT"/>
    <property type="match status" value="1"/>
</dbReference>
<dbReference type="EMBL" id="CH476595">
    <property type="protein sequence ID" value="EAU38318.1"/>
    <property type="molecule type" value="Genomic_DNA"/>
</dbReference>
<dbReference type="PANTHER" id="PTHR24321">
    <property type="entry name" value="DEHYDROGENASES, SHORT CHAIN"/>
    <property type="match status" value="1"/>
</dbReference>
<dbReference type="SMART" id="SM00248">
    <property type="entry name" value="ANK"/>
    <property type="match status" value="3"/>
</dbReference>
<gene>
    <name evidence="4" type="ORF">ATEG_01561</name>
</gene>
<dbReference type="CDD" id="cd05233">
    <property type="entry name" value="SDR_c"/>
    <property type="match status" value="1"/>
</dbReference>
<dbReference type="Gene3D" id="1.25.40.20">
    <property type="entry name" value="Ankyrin repeat-containing domain"/>
    <property type="match status" value="2"/>
</dbReference>
<dbReference type="VEuPathDB" id="FungiDB:ATEG_01561"/>
<protein>
    <submittedName>
        <fullName evidence="4">Uncharacterized protein</fullName>
    </submittedName>
</protein>
<dbReference type="FunFam" id="3.40.50.720:FF:000084">
    <property type="entry name" value="Short-chain dehydrogenase reductase"/>
    <property type="match status" value="1"/>
</dbReference>
<dbReference type="Pfam" id="PF13561">
    <property type="entry name" value="adh_short_C2"/>
    <property type="match status" value="1"/>
</dbReference>
<evidence type="ECO:0000313" key="4">
    <source>
        <dbReference type="EMBL" id="EAU38318.1"/>
    </source>
</evidence>
<keyword evidence="3" id="KW-0560">Oxidoreductase</keyword>
<dbReference type="InterPro" id="IPR002110">
    <property type="entry name" value="Ankyrin_rpt"/>
</dbReference>
<dbReference type="InterPro" id="IPR020904">
    <property type="entry name" value="Sc_DH/Rdtase_CS"/>
</dbReference>
<dbReference type="InterPro" id="IPR036770">
    <property type="entry name" value="Ankyrin_rpt-contain_sf"/>
</dbReference>
<keyword evidence="2" id="KW-0521">NADP</keyword>
<accession>Q0CXM3</accession>
<dbReference type="STRING" id="341663.Q0CXM3"/>
<dbReference type="InterPro" id="IPR002347">
    <property type="entry name" value="SDR_fam"/>
</dbReference>
<dbReference type="GeneID" id="4315587"/>
<dbReference type="PRINTS" id="PR00080">
    <property type="entry name" value="SDRFAMILY"/>
</dbReference>
<dbReference type="SUPFAM" id="SSF48403">
    <property type="entry name" value="Ankyrin repeat"/>
    <property type="match status" value="1"/>
</dbReference>
<dbReference type="HOGENOM" id="CLU_478143_0_0_1"/>
<dbReference type="PRINTS" id="PR00081">
    <property type="entry name" value="GDHRDH"/>
</dbReference>
<name>Q0CXM3_ASPTN</name>
<dbReference type="eggNOG" id="KOG1200">
    <property type="taxonomic scope" value="Eukaryota"/>
</dbReference>
<proteinExistence type="inferred from homology"/>
<dbReference type="Gene3D" id="3.40.50.720">
    <property type="entry name" value="NAD(P)-binding Rossmann-like Domain"/>
    <property type="match status" value="1"/>
</dbReference>
<evidence type="ECO:0000313" key="5">
    <source>
        <dbReference type="Proteomes" id="UP000007963"/>
    </source>
</evidence>
<organism evidence="4 5">
    <name type="scientific">Aspergillus terreus (strain NIH 2624 / FGSC A1156)</name>
    <dbReference type="NCBI Taxonomy" id="341663"/>
    <lineage>
        <taxon>Eukaryota</taxon>
        <taxon>Fungi</taxon>
        <taxon>Dikarya</taxon>
        <taxon>Ascomycota</taxon>
        <taxon>Pezizomycotina</taxon>
        <taxon>Eurotiomycetes</taxon>
        <taxon>Eurotiomycetidae</taxon>
        <taxon>Eurotiales</taxon>
        <taxon>Aspergillaceae</taxon>
        <taxon>Aspergillus</taxon>
        <taxon>Aspergillus subgen. Circumdati</taxon>
    </lineage>
</organism>
<evidence type="ECO:0000256" key="2">
    <source>
        <dbReference type="ARBA" id="ARBA00022857"/>
    </source>
</evidence>
<dbReference type="Proteomes" id="UP000007963">
    <property type="component" value="Unassembled WGS sequence"/>
</dbReference>
<dbReference type="OrthoDB" id="1669814at2759"/>
<comment type="similarity">
    <text evidence="1">Belongs to the short-chain dehydrogenases/reductases (SDR) family.</text>
</comment>